<dbReference type="GO" id="GO:0005829">
    <property type="term" value="C:cytosol"/>
    <property type="evidence" value="ECO:0007669"/>
    <property type="project" value="TreeGrafter"/>
</dbReference>
<dbReference type="SMART" id="SM00100">
    <property type="entry name" value="cNMP"/>
    <property type="match status" value="1"/>
</dbReference>
<organism evidence="7 8">
    <name type="scientific">Caulobacter henricii</name>
    <dbReference type="NCBI Taxonomy" id="69395"/>
    <lineage>
        <taxon>Bacteria</taxon>
        <taxon>Pseudomonadati</taxon>
        <taxon>Pseudomonadota</taxon>
        <taxon>Alphaproteobacteria</taxon>
        <taxon>Caulobacterales</taxon>
        <taxon>Caulobacteraceae</taxon>
        <taxon>Caulobacter</taxon>
    </lineage>
</organism>
<evidence type="ECO:0000259" key="5">
    <source>
        <dbReference type="PROSITE" id="PS50042"/>
    </source>
</evidence>
<sequence>MTIHAERFDPIERTGARRPPAGRRADGLAGFGLFADLTLADRAALLDAAGSLTFDKGDPIRADDQGDDLIVLQEGIAALGIDDDGRRAVLAVVSAPQVLNLACVMASTSPLATWRAAERCRVLFVPHSLFLGMVSRDPCLAAKAAATLANDYQDLVATAAAQRLRCAQERLADFLLSLSAGASGCAEIRLPYSKHLLASLLGMTPENLSRTMAALGPFGVSVQGADIRIADRQSLRAAVGRLGASVRSGP</sequence>
<name>A0A0P0NY80_9CAUL</name>
<dbReference type="InterPro" id="IPR014710">
    <property type="entry name" value="RmlC-like_jellyroll"/>
</dbReference>
<dbReference type="Gene3D" id="2.60.120.10">
    <property type="entry name" value="Jelly Rolls"/>
    <property type="match status" value="1"/>
</dbReference>
<reference evidence="7 8" key="1">
    <citation type="submission" date="2015-10" db="EMBL/GenBank/DDBJ databases">
        <title>Conservation of the essential genome among Caulobacter and Brevundimonas species.</title>
        <authorList>
            <person name="Scott D."/>
            <person name="Ely B."/>
        </authorList>
    </citation>
    <scope>NUCLEOTIDE SEQUENCE [LARGE SCALE GENOMIC DNA]</scope>
    <source>
        <strain evidence="7 8">CB4</strain>
    </source>
</reference>
<dbReference type="Pfam" id="PF13545">
    <property type="entry name" value="HTH_Crp_2"/>
    <property type="match status" value="1"/>
</dbReference>
<dbReference type="InterPro" id="IPR018490">
    <property type="entry name" value="cNMP-bd_dom_sf"/>
</dbReference>
<dbReference type="Proteomes" id="UP000056905">
    <property type="component" value="Chromosome"/>
</dbReference>
<dbReference type="GO" id="GO:0003677">
    <property type="term" value="F:DNA binding"/>
    <property type="evidence" value="ECO:0007669"/>
    <property type="project" value="UniProtKB-KW"/>
</dbReference>
<evidence type="ECO:0000256" key="4">
    <source>
        <dbReference type="SAM" id="MobiDB-lite"/>
    </source>
</evidence>
<feature type="domain" description="Cyclic nucleotide-binding" evidence="5">
    <location>
        <begin position="33"/>
        <end position="130"/>
    </location>
</feature>
<dbReference type="KEGG" id="chq:AQ619_05005"/>
<dbReference type="InterPro" id="IPR036388">
    <property type="entry name" value="WH-like_DNA-bd_sf"/>
</dbReference>
<proteinExistence type="predicted"/>
<dbReference type="AlphaFoldDB" id="A0A0P0NY80"/>
<dbReference type="STRING" id="69395.AQ619_05005"/>
<protein>
    <recommendedName>
        <fullName evidence="9">Crp/Fnr family transcriptional regulator</fullName>
    </recommendedName>
</protein>
<dbReference type="InterPro" id="IPR036390">
    <property type="entry name" value="WH_DNA-bd_sf"/>
</dbReference>
<evidence type="ECO:0000313" key="8">
    <source>
        <dbReference type="Proteomes" id="UP000056905"/>
    </source>
</evidence>
<evidence type="ECO:0000259" key="6">
    <source>
        <dbReference type="PROSITE" id="PS51063"/>
    </source>
</evidence>
<dbReference type="GO" id="GO:0003700">
    <property type="term" value="F:DNA-binding transcription factor activity"/>
    <property type="evidence" value="ECO:0007669"/>
    <property type="project" value="TreeGrafter"/>
</dbReference>
<dbReference type="PROSITE" id="PS50042">
    <property type="entry name" value="CNMP_BINDING_3"/>
    <property type="match status" value="1"/>
</dbReference>
<dbReference type="PANTHER" id="PTHR24567">
    <property type="entry name" value="CRP FAMILY TRANSCRIPTIONAL REGULATORY PROTEIN"/>
    <property type="match status" value="1"/>
</dbReference>
<dbReference type="SUPFAM" id="SSF46785">
    <property type="entry name" value="Winged helix' DNA-binding domain"/>
    <property type="match status" value="1"/>
</dbReference>
<dbReference type="SMART" id="SM00419">
    <property type="entry name" value="HTH_CRP"/>
    <property type="match status" value="1"/>
</dbReference>
<evidence type="ECO:0000256" key="2">
    <source>
        <dbReference type="ARBA" id="ARBA00023125"/>
    </source>
</evidence>
<dbReference type="EMBL" id="CP013002">
    <property type="protein sequence ID" value="ALL12766.1"/>
    <property type="molecule type" value="Genomic_DNA"/>
</dbReference>
<evidence type="ECO:0000256" key="1">
    <source>
        <dbReference type="ARBA" id="ARBA00023015"/>
    </source>
</evidence>
<accession>A0A0P0NY80</accession>
<evidence type="ECO:0000256" key="3">
    <source>
        <dbReference type="ARBA" id="ARBA00023163"/>
    </source>
</evidence>
<dbReference type="InterPro" id="IPR000595">
    <property type="entry name" value="cNMP-bd_dom"/>
</dbReference>
<keyword evidence="1" id="KW-0805">Transcription regulation</keyword>
<evidence type="ECO:0008006" key="9">
    <source>
        <dbReference type="Google" id="ProtNLM"/>
    </source>
</evidence>
<keyword evidence="2" id="KW-0238">DNA-binding</keyword>
<keyword evidence="8" id="KW-1185">Reference proteome</keyword>
<dbReference type="SUPFAM" id="SSF51206">
    <property type="entry name" value="cAMP-binding domain-like"/>
    <property type="match status" value="1"/>
</dbReference>
<dbReference type="Pfam" id="PF00027">
    <property type="entry name" value="cNMP_binding"/>
    <property type="match status" value="1"/>
</dbReference>
<evidence type="ECO:0000313" key="7">
    <source>
        <dbReference type="EMBL" id="ALL12766.1"/>
    </source>
</evidence>
<feature type="domain" description="HTH crp-type" evidence="6">
    <location>
        <begin position="165"/>
        <end position="233"/>
    </location>
</feature>
<feature type="region of interest" description="Disordered" evidence="4">
    <location>
        <begin position="1"/>
        <end position="23"/>
    </location>
</feature>
<dbReference type="PANTHER" id="PTHR24567:SF26">
    <property type="entry name" value="REGULATORY PROTEIN YEIL"/>
    <property type="match status" value="1"/>
</dbReference>
<feature type="compositionally biased region" description="Basic and acidic residues" evidence="4">
    <location>
        <begin position="1"/>
        <end position="15"/>
    </location>
</feature>
<dbReference type="InterPro" id="IPR012318">
    <property type="entry name" value="HTH_CRP"/>
</dbReference>
<dbReference type="CDD" id="cd00038">
    <property type="entry name" value="CAP_ED"/>
    <property type="match status" value="1"/>
</dbReference>
<dbReference type="InterPro" id="IPR050397">
    <property type="entry name" value="Env_Response_Regulators"/>
</dbReference>
<keyword evidence="3" id="KW-0804">Transcription</keyword>
<dbReference type="Gene3D" id="1.10.10.10">
    <property type="entry name" value="Winged helix-like DNA-binding domain superfamily/Winged helix DNA-binding domain"/>
    <property type="match status" value="1"/>
</dbReference>
<dbReference type="OrthoDB" id="190787at2"/>
<dbReference type="RefSeq" id="WP_062145104.1">
    <property type="nucleotide sequence ID" value="NZ_CP013002.1"/>
</dbReference>
<gene>
    <name evidence="7" type="ORF">AQ619_05005</name>
</gene>
<dbReference type="PROSITE" id="PS51063">
    <property type="entry name" value="HTH_CRP_2"/>
    <property type="match status" value="1"/>
</dbReference>